<dbReference type="Pfam" id="PF07714">
    <property type="entry name" value="PK_Tyr_Ser-Thr"/>
    <property type="match status" value="1"/>
</dbReference>
<proteinExistence type="predicted"/>
<dbReference type="GeneID" id="20820269"/>
<dbReference type="InterPro" id="IPR051681">
    <property type="entry name" value="Ser/Thr_Kinases-Pseudokinases"/>
</dbReference>
<dbReference type="STRING" id="112090.W4FDJ0"/>
<dbReference type="InterPro" id="IPR011009">
    <property type="entry name" value="Kinase-like_dom_sf"/>
</dbReference>
<dbReference type="GO" id="GO:0005524">
    <property type="term" value="F:ATP binding"/>
    <property type="evidence" value="ECO:0007669"/>
    <property type="project" value="InterPro"/>
</dbReference>
<organism evidence="2">
    <name type="scientific">Aphanomyces astaci</name>
    <name type="common">Crayfish plague agent</name>
    <dbReference type="NCBI Taxonomy" id="112090"/>
    <lineage>
        <taxon>Eukaryota</taxon>
        <taxon>Sar</taxon>
        <taxon>Stramenopiles</taxon>
        <taxon>Oomycota</taxon>
        <taxon>Saprolegniomycetes</taxon>
        <taxon>Saprolegniales</taxon>
        <taxon>Verrucalvaceae</taxon>
        <taxon>Aphanomyces</taxon>
    </lineage>
</organism>
<dbReference type="Gene3D" id="1.10.510.10">
    <property type="entry name" value="Transferase(Phosphotransferase) domain 1"/>
    <property type="match status" value="1"/>
</dbReference>
<gene>
    <name evidence="2" type="ORF">H257_18273</name>
</gene>
<keyword evidence="2" id="KW-0808">Transferase</keyword>
<reference evidence="2" key="1">
    <citation type="submission" date="2013-12" db="EMBL/GenBank/DDBJ databases">
        <title>The Genome Sequence of Aphanomyces astaci APO3.</title>
        <authorList>
            <consortium name="The Broad Institute Genomics Platform"/>
            <person name="Russ C."/>
            <person name="Tyler B."/>
            <person name="van West P."/>
            <person name="Dieguez-Uribeondo J."/>
            <person name="Young S.K."/>
            <person name="Zeng Q."/>
            <person name="Gargeya S."/>
            <person name="Fitzgerald M."/>
            <person name="Abouelleil A."/>
            <person name="Alvarado L."/>
            <person name="Chapman S.B."/>
            <person name="Gainer-Dewar J."/>
            <person name="Goldberg J."/>
            <person name="Griggs A."/>
            <person name="Gujja S."/>
            <person name="Hansen M."/>
            <person name="Howarth C."/>
            <person name="Imamovic A."/>
            <person name="Ireland A."/>
            <person name="Larimer J."/>
            <person name="McCowan C."/>
            <person name="Murphy C."/>
            <person name="Pearson M."/>
            <person name="Poon T.W."/>
            <person name="Priest M."/>
            <person name="Roberts A."/>
            <person name="Saif S."/>
            <person name="Shea T."/>
            <person name="Sykes S."/>
            <person name="Wortman J."/>
            <person name="Nusbaum C."/>
            <person name="Birren B."/>
        </authorList>
    </citation>
    <scope>NUCLEOTIDE SEQUENCE [LARGE SCALE GENOMIC DNA]</scope>
    <source>
        <strain evidence="2">APO3</strain>
    </source>
</reference>
<accession>W4FDJ0</accession>
<sequence length="282" mass="31326">MGNNAASAAKVAPQECKMDVMTTPSRQWTRSPLGQHTIDVDATLAAIAIPWHCIRLGTKLPDTHAPWVCINKSWCIGPNYMSRVIVKQIDDSRLDAMALAKEVRVMKQLSHPNVVQFVGMTCHGPYSYVVTECLENGDLRQCLQRVNLESHVLGILRDVACGMSYLHSRSPPILHQALHSGNIHITHDFRAKIANFECSRFKPPHIHASQPWIAPEVLDASSVSGEMADVYSFALVMAEVLSQRNESLGVELVQLYTACLAKNPTDRPTFPRILDQLTVLLI</sequence>
<protein>
    <submittedName>
        <fullName evidence="2">TKL protein kinase</fullName>
    </submittedName>
</protein>
<dbReference type="EMBL" id="KI913264">
    <property type="protein sequence ID" value="ETV64906.1"/>
    <property type="molecule type" value="Genomic_DNA"/>
</dbReference>
<dbReference type="RefSeq" id="XP_009845604.1">
    <property type="nucleotide sequence ID" value="XM_009847302.1"/>
</dbReference>
<dbReference type="InterPro" id="IPR000719">
    <property type="entry name" value="Prot_kinase_dom"/>
</dbReference>
<dbReference type="AlphaFoldDB" id="W4FDJ0"/>
<evidence type="ECO:0000259" key="1">
    <source>
        <dbReference type="PROSITE" id="PS50011"/>
    </source>
</evidence>
<keyword evidence="2" id="KW-0418">Kinase</keyword>
<dbReference type="PANTHER" id="PTHR44329">
    <property type="entry name" value="SERINE/THREONINE-PROTEIN KINASE TNNI3K-RELATED"/>
    <property type="match status" value="1"/>
</dbReference>
<name>W4FDJ0_APHAT</name>
<dbReference type="GO" id="GO:0004674">
    <property type="term" value="F:protein serine/threonine kinase activity"/>
    <property type="evidence" value="ECO:0007669"/>
    <property type="project" value="TreeGrafter"/>
</dbReference>
<dbReference type="InterPro" id="IPR001245">
    <property type="entry name" value="Ser-Thr/Tyr_kinase_cat_dom"/>
</dbReference>
<feature type="domain" description="Protein kinase" evidence="1">
    <location>
        <begin position="1"/>
        <end position="282"/>
    </location>
</feature>
<dbReference type="VEuPathDB" id="FungiDB:H257_18273"/>
<dbReference type="PROSITE" id="PS50011">
    <property type="entry name" value="PROTEIN_KINASE_DOM"/>
    <property type="match status" value="1"/>
</dbReference>
<dbReference type="SUPFAM" id="SSF56112">
    <property type="entry name" value="Protein kinase-like (PK-like)"/>
    <property type="match status" value="1"/>
</dbReference>
<evidence type="ECO:0000313" key="2">
    <source>
        <dbReference type="EMBL" id="ETV64906.1"/>
    </source>
</evidence>
<dbReference type="OrthoDB" id="74930at2759"/>